<evidence type="ECO:0000313" key="6">
    <source>
        <dbReference type="Proteomes" id="UP000284824"/>
    </source>
</evidence>
<comment type="cofactor">
    <cofactor evidence="1">
        <name>Fe(2+)</name>
        <dbReference type="ChEBI" id="CHEBI:29033"/>
    </cofactor>
</comment>
<proteinExistence type="predicted"/>
<gene>
    <name evidence="5" type="ORF">EDD27_0676</name>
</gene>
<dbReference type="Proteomes" id="UP000284824">
    <property type="component" value="Unassembled WGS sequence"/>
</dbReference>
<dbReference type="SUPFAM" id="SSF51197">
    <property type="entry name" value="Clavaminate synthase-like"/>
    <property type="match status" value="1"/>
</dbReference>
<dbReference type="Gene3D" id="2.60.120.650">
    <property type="entry name" value="Cupin"/>
    <property type="match status" value="1"/>
</dbReference>
<dbReference type="Pfam" id="PF08007">
    <property type="entry name" value="JmjC_2"/>
    <property type="match status" value="1"/>
</dbReference>
<evidence type="ECO:0000256" key="2">
    <source>
        <dbReference type="ARBA" id="ARBA00022723"/>
    </source>
</evidence>
<evidence type="ECO:0000256" key="1">
    <source>
        <dbReference type="ARBA" id="ARBA00001954"/>
    </source>
</evidence>
<dbReference type="EMBL" id="SAUN01000001">
    <property type="protein sequence ID" value="RVX38376.1"/>
    <property type="molecule type" value="Genomic_DNA"/>
</dbReference>
<accession>A0A438LXY2</accession>
<protein>
    <submittedName>
        <fullName evidence="5">Cupin superfamily protein</fullName>
    </submittedName>
</protein>
<evidence type="ECO:0000313" key="5">
    <source>
        <dbReference type="EMBL" id="RVX38376.1"/>
    </source>
</evidence>
<keyword evidence="3" id="KW-0408">Iron</keyword>
<organism evidence="5 6">
    <name type="scientific">Nonomuraea polychroma</name>
    <dbReference type="NCBI Taxonomy" id="46176"/>
    <lineage>
        <taxon>Bacteria</taxon>
        <taxon>Bacillati</taxon>
        <taxon>Actinomycetota</taxon>
        <taxon>Actinomycetes</taxon>
        <taxon>Streptosporangiales</taxon>
        <taxon>Streptosporangiaceae</taxon>
        <taxon>Nonomuraea</taxon>
    </lineage>
</organism>
<feature type="domain" description="JmjC" evidence="4">
    <location>
        <begin position="104"/>
        <end position="235"/>
    </location>
</feature>
<dbReference type="InterPro" id="IPR039994">
    <property type="entry name" value="NO66-like"/>
</dbReference>
<evidence type="ECO:0000259" key="4">
    <source>
        <dbReference type="PROSITE" id="PS51184"/>
    </source>
</evidence>
<dbReference type="PANTHER" id="PTHR13096">
    <property type="entry name" value="MINA53 MYC INDUCED NUCLEAR ANTIGEN"/>
    <property type="match status" value="1"/>
</dbReference>
<name>A0A438LXY2_9ACTN</name>
<dbReference type="AlphaFoldDB" id="A0A438LXY2"/>
<evidence type="ECO:0000256" key="3">
    <source>
        <dbReference type="ARBA" id="ARBA00023004"/>
    </source>
</evidence>
<reference evidence="5 6" key="1">
    <citation type="submission" date="2019-01" db="EMBL/GenBank/DDBJ databases">
        <title>Sequencing the genomes of 1000 actinobacteria strains.</title>
        <authorList>
            <person name="Klenk H.-P."/>
        </authorList>
    </citation>
    <scope>NUCLEOTIDE SEQUENCE [LARGE SCALE GENOMIC DNA]</scope>
    <source>
        <strain evidence="5 6">DSM 43925</strain>
    </source>
</reference>
<dbReference type="PANTHER" id="PTHR13096:SF8">
    <property type="entry name" value="RIBOSOMAL OXYGENASE 1"/>
    <property type="match status" value="1"/>
</dbReference>
<dbReference type="InterPro" id="IPR003347">
    <property type="entry name" value="JmjC_dom"/>
</dbReference>
<sequence>MIPMDPPSWPRILPALGDPALFSSQWPTTPYRSVGSAKSLEALLTWDNIDRIINDRTIQAPAFRMVQDNQLISQDFLCRPEEATSLGLTGLMDPARMVSALAGGATLVLQGLNRFWPPLGDLCRRLSSEIGHPVFANAYLTPSAARGFGAHRDPYHAWLAQAEGSKNWRLWAPDADHATDQPTLEVTLEKGDVLWIPRGWWHSGASIDTPSLHLTLTVWATKTEDVLRVILASLSDSAAMKRELPPNALAGDESAIAEVATAVTEIFQLMSALDISELAGRLIGARRQRFAPLPVPPVAEVLGERQSRSFHVHPEGILHWTADPEGAIIGTADALVMVPPEYVAPCERLLAGAGATIRRDELAEFDQGLLENLIQARLLCTASHEVPPTP</sequence>
<dbReference type="OrthoDB" id="9764016at2"/>
<keyword evidence="2" id="KW-0479">Metal-binding</keyword>
<dbReference type="GO" id="GO:0046872">
    <property type="term" value="F:metal ion binding"/>
    <property type="evidence" value="ECO:0007669"/>
    <property type="project" value="UniProtKB-KW"/>
</dbReference>
<dbReference type="PROSITE" id="PS51184">
    <property type="entry name" value="JMJC"/>
    <property type="match status" value="1"/>
</dbReference>
<keyword evidence="6" id="KW-1185">Reference proteome</keyword>
<comment type="caution">
    <text evidence="5">The sequence shown here is derived from an EMBL/GenBank/DDBJ whole genome shotgun (WGS) entry which is preliminary data.</text>
</comment>